<accession>A0A392Q4G5</accession>
<dbReference type="EMBL" id="LXQA010108720">
    <property type="protein sequence ID" value="MCI18145.1"/>
    <property type="molecule type" value="Genomic_DNA"/>
</dbReference>
<comment type="caution">
    <text evidence="1">The sequence shown here is derived from an EMBL/GenBank/DDBJ whole genome shotgun (WGS) entry which is preliminary data.</text>
</comment>
<feature type="non-terminal residue" evidence="1">
    <location>
        <position position="71"/>
    </location>
</feature>
<reference evidence="1 2" key="1">
    <citation type="journal article" date="2018" name="Front. Plant Sci.">
        <title>Red Clover (Trifolium pratense) and Zigzag Clover (T. medium) - A Picture of Genomic Similarities and Differences.</title>
        <authorList>
            <person name="Dluhosova J."/>
            <person name="Istvanek J."/>
            <person name="Nedelnik J."/>
            <person name="Repkova J."/>
        </authorList>
    </citation>
    <scope>NUCLEOTIDE SEQUENCE [LARGE SCALE GENOMIC DNA]</scope>
    <source>
        <strain evidence="2">cv. 10/8</strain>
        <tissue evidence="1">Leaf</tissue>
    </source>
</reference>
<organism evidence="1 2">
    <name type="scientific">Trifolium medium</name>
    <dbReference type="NCBI Taxonomy" id="97028"/>
    <lineage>
        <taxon>Eukaryota</taxon>
        <taxon>Viridiplantae</taxon>
        <taxon>Streptophyta</taxon>
        <taxon>Embryophyta</taxon>
        <taxon>Tracheophyta</taxon>
        <taxon>Spermatophyta</taxon>
        <taxon>Magnoliopsida</taxon>
        <taxon>eudicotyledons</taxon>
        <taxon>Gunneridae</taxon>
        <taxon>Pentapetalae</taxon>
        <taxon>rosids</taxon>
        <taxon>fabids</taxon>
        <taxon>Fabales</taxon>
        <taxon>Fabaceae</taxon>
        <taxon>Papilionoideae</taxon>
        <taxon>50 kb inversion clade</taxon>
        <taxon>NPAAA clade</taxon>
        <taxon>Hologalegina</taxon>
        <taxon>IRL clade</taxon>
        <taxon>Trifolieae</taxon>
        <taxon>Trifolium</taxon>
    </lineage>
</organism>
<proteinExistence type="predicted"/>
<evidence type="ECO:0000313" key="2">
    <source>
        <dbReference type="Proteomes" id="UP000265520"/>
    </source>
</evidence>
<evidence type="ECO:0000313" key="1">
    <source>
        <dbReference type="EMBL" id="MCI18145.1"/>
    </source>
</evidence>
<dbReference type="AlphaFoldDB" id="A0A392Q4G5"/>
<dbReference type="Proteomes" id="UP000265520">
    <property type="component" value="Unassembled WGS sequence"/>
</dbReference>
<sequence>MYRYMYTTMKYEIIGEGTKVLTPLQLEKEYQEWILHMHNDYDEGADAGDCMDKPVILLNPPNKKALGLFHD</sequence>
<name>A0A392Q4G5_9FABA</name>
<protein>
    <submittedName>
        <fullName evidence="1">Putative gamma-irradiation and mitomycin C induced protein</fullName>
    </submittedName>
</protein>
<keyword evidence="2" id="KW-1185">Reference proteome</keyword>